<comment type="caution">
    <text evidence="1">The sequence shown here is derived from an EMBL/GenBank/DDBJ whole genome shotgun (WGS) entry which is preliminary data.</text>
</comment>
<sequence>MCTIPAAILLDRKERRAGETTETKTNSFTSLSQSVAGRRKEGGKKEKPADRSADSHTLRLKDIQPNRSQHQTIEDHHLTKMNSLTWLLAPRPGRTKHPQTEPQTAANKKKAPVGRSLLTHSPSSSTSSLDLGTGPRETEAELVDKMVYSIERRSGSIAANTLERKTSMGLDGELRFGLPGITERRRTLHLDPGPTPNHIDFDSGDLLIQPTTPTPPPSTPSSTIRLSDLNPYPLLRRLLPVRLAVKLYILIRKFLSLFDLHHLLSTPDSSSPSADSITTNQETKLFKLMWSKLTRTTNLISKQPQQQQLKSKQAPSTTSRKKTKTLVLDLDETLIHSTSRLGGIGGVGSSWSNQSNSYTGLKVRVVEVVLDGRIVVYHVYKRPWVDFFLKTVSTWYTVVIFTASMREYADPVIDWLDQGRGIIDGRLFRESCTNIKGAYVKDLSMIENDLSKVCLVDNCPISYGLHQSNGIPIEGWLNDPKDEGLLELLPILDSLRFTKDVRRILGLKAFKI</sequence>
<gene>
    <name evidence="1" type="ORF">MJO28_005686</name>
</gene>
<evidence type="ECO:0000313" key="2">
    <source>
        <dbReference type="Proteomes" id="UP001060170"/>
    </source>
</evidence>
<reference evidence="2" key="2">
    <citation type="journal article" date="2018" name="Mol. Plant Microbe Interact.">
        <title>Genome sequence resources for the wheat stripe rust pathogen (Puccinia striiformis f. sp. tritici) and the barley stripe rust pathogen (Puccinia striiformis f. sp. hordei).</title>
        <authorList>
            <person name="Xia C."/>
            <person name="Wang M."/>
            <person name="Yin C."/>
            <person name="Cornejo O.E."/>
            <person name="Hulbert S.H."/>
            <person name="Chen X."/>
        </authorList>
    </citation>
    <scope>NUCLEOTIDE SEQUENCE [LARGE SCALE GENOMIC DNA]</scope>
    <source>
        <strain evidence="2">93-210</strain>
    </source>
</reference>
<dbReference type="Proteomes" id="UP001060170">
    <property type="component" value="Chromosome 5"/>
</dbReference>
<name>A0ACC0EPE6_9BASI</name>
<protein>
    <submittedName>
        <fullName evidence="1">Uncharacterized protein</fullName>
    </submittedName>
</protein>
<keyword evidence="2" id="KW-1185">Reference proteome</keyword>
<reference evidence="2" key="1">
    <citation type="journal article" date="2018" name="BMC Genomics">
        <title>Genomic insights into host adaptation between the wheat stripe rust pathogen (Puccinia striiformis f. sp. tritici) and the barley stripe rust pathogen (Puccinia striiformis f. sp. hordei).</title>
        <authorList>
            <person name="Xia C."/>
            <person name="Wang M."/>
            <person name="Yin C."/>
            <person name="Cornejo O.E."/>
            <person name="Hulbert S.H."/>
            <person name="Chen X."/>
        </authorList>
    </citation>
    <scope>NUCLEOTIDE SEQUENCE [LARGE SCALE GENOMIC DNA]</scope>
    <source>
        <strain evidence="2">93-210</strain>
    </source>
</reference>
<reference evidence="1 2" key="3">
    <citation type="journal article" date="2022" name="Microbiol. Spectr.">
        <title>Folding features and dynamics of 3D genome architecture in plant fungal pathogens.</title>
        <authorList>
            <person name="Xia C."/>
        </authorList>
    </citation>
    <scope>NUCLEOTIDE SEQUENCE [LARGE SCALE GENOMIC DNA]</scope>
    <source>
        <strain evidence="1 2">93-210</strain>
    </source>
</reference>
<dbReference type="EMBL" id="CM045869">
    <property type="protein sequence ID" value="KAI7955286.1"/>
    <property type="molecule type" value="Genomic_DNA"/>
</dbReference>
<organism evidence="1 2">
    <name type="scientific">Puccinia striiformis f. sp. tritici</name>
    <dbReference type="NCBI Taxonomy" id="168172"/>
    <lineage>
        <taxon>Eukaryota</taxon>
        <taxon>Fungi</taxon>
        <taxon>Dikarya</taxon>
        <taxon>Basidiomycota</taxon>
        <taxon>Pucciniomycotina</taxon>
        <taxon>Pucciniomycetes</taxon>
        <taxon>Pucciniales</taxon>
        <taxon>Pucciniaceae</taxon>
        <taxon>Puccinia</taxon>
    </lineage>
</organism>
<evidence type="ECO:0000313" key="1">
    <source>
        <dbReference type="EMBL" id="KAI7955286.1"/>
    </source>
</evidence>
<proteinExistence type="predicted"/>
<accession>A0ACC0EPE6</accession>